<dbReference type="KEGG" id="tva:4775374"/>
<accession>A2DQ93</accession>
<keyword evidence="1" id="KW-0472">Membrane</keyword>
<dbReference type="EMBL" id="DS113231">
    <property type="protein sequence ID" value="EAY17350.1"/>
    <property type="molecule type" value="Genomic_DNA"/>
</dbReference>
<reference evidence="2" key="1">
    <citation type="submission" date="2006-10" db="EMBL/GenBank/DDBJ databases">
        <authorList>
            <person name="Amadeo P."/>
            <person name="Zhao Q."/>
            <person name="Wortman J."/>
            <person name="Fraser-Liggett C."/>
            <person name="Carlton J."/>
        </authorList>
    </citation>
    <scope>NUCLEOTIDE SEQUENCE</scope>
    <source>
        <strain evidence="2">G3</strain>
    </source>
</reference>
<dbReference type="GO" id="GO:0005783">
    <property type="term" value="C:endoplasmic reticulum"/>
    <property type="evidence" value="ECO:0000318"/>
    <property type="project" value="GO_Central"/>
</dbReference>
<dbReference type="InterPro" id="IPR036249">
    <property type="entry name" value="Thioredoxin-like_sf"/>
</dbReference>
<dbReference type="RefSeq" id="XP_001330719.1">
    <property type="nucleotide sequence ID" value="XM_001330683.1"/>
</dbReference>
<evidence type="ECO:0000313" key="2">
    <source>
        <dbReference type="EMBL" id="EAY17350.1"/>
    </source>
</evidence>
<dbReference type="SMR" id="A2DQ93"/>
<keyword evidence="1" id="KW-1133">Transmembrane helix</keyword>
<proteinExistence type="predicted"/>
<evidence type="ECO:0000313" key="3">
    <source>
        <dbReference type="Proteomes" id="UP000001542"/>
    </source>
</evidence>
<dbReference type="GO" id="GO:0006457">
    <property type="term" value="P:protein folding"/>
    <property type="evidence" value="ECO:0000318"/>
    <property type="project" value="GO_Central"/>
</dbReference>
<reference evidence="2" key="2">
    <citation type="journal article" date="2007" name="Science">
        <title>Draft genome sequence of the sexually transmitted pathogen Trichomonas vaginalis.</title>
        <authorList>
            <person name="Carlton J.M."/>
            <person name="Hirt R.P."/>
            <person name="Silva J.C."/>
            <person name="Delcher A.L."/>
            <person name="Schatz M."/>
            <person name="Zhao Q."/>
            <person name="Wortman J.R."/>
            <person name="Bidwell S.L."/>
            <person name="Alsmark U.C.M."/>
            <person name="Besteiro S."/>
            <person name="Sicheritz-Ponten T."/>
            <person name="Noel C.J."/>
            <person name="Dacks J.B."/>
            <person name="Foster P.G."/>
            <person name="Simillion C."/>
            <person name="Van de Peer Y."/>
            <person name="Miranda-Saavedra D."/>
            <person name="Barton G.J."/>
            <person name="Westrop G.D."/>
            <person name="Mueller S."/>
            <person name="Dessi D."/>
            <person name="Fiori P.L."/>
            <person name="Ren Q."/>
            <person name="Paulsen I."/>
            <person name="Zhang H."/>
            <person name="Bastida-Corcuera F.D."/>
            <person name="Simoes-Barbosa A."/>
            <person name="Brown M.T."/>
            <person name="Hayes R.D."/>
            <person name="Mukherjee M."/>
            <person name="Okumura C.Y."/>
            <person name="Schneider R."/>
            <person name="Smith A.J."/>
            <person name="Vanacova S."/>
            <person name="Villalvazo M."/>
            <person name="Haas B.J."/>
            <person name="Pertea M."/>
            <person name="Feldblyum T.V."/>
            <person name="Utterback T.R."/>
            <person name="Shu C.L."/>
            <person name="Osoegawa K."/>
            <person name="de Jong P.J."/>
            <person name="Hrdy I."/>
            <person name="Horvathova L."/>
            <person name="Zubacova Z."/>
            <person name="Dolezal P."/>
            <person name="Malik S.B."/>
            <person name="Logsdon J.M. Jr."/>
            <person name="Henze K."/>
            <person name="Gupta A."/>
            <person name="Wang C.C."/>
            <person name="Dunne R.L."/>
            <person name="Upcroft J.A."/>
            <person name="Upcroft P."/>
            <person name="White O."/>
            <person name="Salzberg S.L."/>
            <person name="Tang P."/>
            <person name="Chiu C.-H."/>
            <person name="Lee Y.-S."/>
            <person name="Embley T.M."/>
            <person name="Coombs G.H."/>
            <person name="Mottram J.C."/>
            <person name="Tachezy J."/>
            <person name="Fraser-Liggett C.M."/>
            <person name="Johnson P.J."/>
        </authorList>
    </citation>
    <scope>NUCLEOTIDE SEQUENCE [LARGE SCALE GENOMIC DNA]</scope>
    <source>
        <strain evidence="2">G3</strain>
    </source>
</reference>
<dbReference type="Gene3D" id="3.40.30.10">
    <property type="entry name" value="Glutaredoxin"/>
    <property type="match status" value="1"/>
</dbReference>
<gene>
    <name evidence="2" type="ORF">TVAG_319450</name>
</gene>
<dbReference type="VEuPathDB" id="TrichDB:TVAG_319450"/>
<feature type="transmembrane region" description="Helical" evidence="1">
    <location>
        <begin position="342"/>
        <end position="361"/>
    </location>
</feature>
<keyword evidence="1" id="KW-0812">Transmembrane</keyword>
<dbReference type="GO" id="GO:0034976">
    <property type="term" value="P:response to endoplasmic reticulum stress"/>
    <property type="evidence" value="ECO:0000318"/>
    <property type="project" value="GO_Central"/>
</dbReference>
<dbReference type="Proteomes" id="UP000001542">
    <property type="component" value="Unassembled WGS sequence"/>
</dbReference>
<protein>
    <recommendedName>
        <fullName evidence="4">Thioredoxin domain-containing protein</fullName>
    </recommendedName>
</protein>
<evidence type="ECO:0008006" key="4">
    <source>
        <dbReference type="Google" id="ProtNLM"/>
    </source>
</evidence>
<dbReference type="Pfam" id="PF13848">
    <property type="entry name" value="Thioredoxin_6"/>
    <property type="match status" value="1"/>
</dbReference>
<dbReference type="SUPFAM" id="SSF52833">
    <property type="entry name" value="Thioredoxin-like"/>
    <property type="match status" value="1"/>
</dbReference>
<dbReference type="GO" id="GO:0003756">
    <property type="term" value="F:protein disulfide isomerase activity"/>
    <property type="evidence" value="ECO:0000318"/>
    <property type="project" value="GO_Central"/>
</dbReference>
<dbReference type="VEuPathDB" id="TrichDB:TVAGG3_1009240"/>
<name>A2DQ93_TRIV3</name>
<dbReference type="AlphaFoldDB" id="A2DQ93"/>
<keyword evidence="3" id="KW-1185">Reference proteome</keyword>
<sequence>MLFFLFRNSLSEWWQYNAAEYQLYENNSFRHPIFAVCTSTRCPHCKGLPEALHAYSDMVGNNTKVVFTNINCAETSFCPRVPVRGVPAFVLIRGPDPKYWVQTYERNFLGWGRFLEQTVKAHAVELTNPADLSREITKTFRGSTTFFLSVPENDAATLKAYKRTVPDYHPMGCTFLYKKEGTVAKITAYRSPNCFISKEITADEIPDFVEANKYSSYHHFTRHELTMAISKNISVFVTVGQDNLNQEQHSALDQLSTKHCGKMEFGWAEKESDNDVIHFSKMSGDDVPYYFSMNPREKCYHIQKGFPSEPTLSQFMQNTFEAKQCKKLPVVRSGYKIAITKTAVIAAGIIVGILCISYFIWEISRDSPLKLE</sequence>
<dbReference type="InParanoid" id="A2DQ93"/>
<organism evidence="2 3">
    <name type="scientific">Trichomonas vaginalis (strain ATCC PRA-98 / G3)</name>
    <dbReference type="NCBI Taxonomy" id="412133"/>
    <lineage>
        <taxon>Eukaryota</taxon>
        <taxon>Metamonada</taxon>
        <taxon>Parabasalia</taxon>
        <taxon>Trichomonadida</taxon>
        <taxon>Trichomonadidae</taxon>
        <taxon>Trichomonas</taxon>
    </lineage>
</organism>
<evidence type="ECO:0000256" key="1">
    <source>
        <dbReference type="SAM" id="Phobius"/>
    </source>
</evidence>